<evidence type="ECO:0008006" key="13">
    <source>
        <dbReference type="Google" id="ProtNLM"/>
    </source>
</evidence>
<comment type="subunit">
    <text evidence="4">Complex I is composed of 45 different subunits.</text>
</comment>
<dbReference type="PANTHER" id="PTHR12653:SF0">
    <property type="entry name" value="NADH DEHYDROGENASE [UBIQUINONE] 1 ALPHA SUBCOMPLEX SUBUNIT 5"/>
    <property type="match status" value="1"/>
</dbReference>
<evidence type="ECO:0000256" key="7">
    <source>
        <dbReference type="ARBA" id="ARBA00022792"/>
    </source>
</evidence>
<name>A0A813PN65_9BILA</name>
<keyword evidence="12" id="KW-1185">Reference proteome</keyword>
<evidence type="ECO:0000256" key="3">
    <source>
        <dbReference type="ARBA" id="ARBA00010261"/>
    </source>
</evidence>
<organism evidence="11 12">
    <name type="scientific">Brachionus calyciflorus</name>
    <dbReference type="NCBI Taxonomy" id="104777"/>
    <lineage>
        <taxon>Eukaryota</taxon>
        <taxon>Metazoa</taxon>
        <taxon>Spiralia</taxon>
        <taxon>Gnathifera</taxon>
        <taxon>Rotifera</taxon>
        <taxon>Eurotatoria</taxon>
        <taxon>Monogononta</taxon>
        <taxon>Pseudotrocha</taxon>
        <taxon>Ploima</taxon>
        <taxon>Brachionidae</taxon>
        <taxon>Brachionus</taxon>
    </lineage>
</organism>
<evidence type="ECO:0000313" key="12">
    <source>
        <dbReference type="Proteomes" id="UP000663879"/>
    </source>
</evidence>
<evidence type="ECO:0000256" key="10">
    <source>
        <dbReference type="ARBA" id="ARBA00023136"/>
    </source>
</evidence>
<evidence type="ECO:0000313" key="11">
    <source>
        <dbReference type="EMBL" id="CAF0755869.1"/>
    </source>
</evidence>
<protein>
    <recommendedName>
        <fullName evidence="13">NADH dehydrogenase [ubiquinone] 1 alpha subcomplex subunit 5</fullName>
    </recommendedName>
</protein>
<gene>
    <name evidence="11" type="ORF">OXX778_LOCUS4169</name>
</gene>
<dbReference type="GO" id="GO:0005743">
    <property type="term" value="C:mitochondrial inner membrane"/>
    <property type="evidence" value="ECO:0007669"/>
    <property type="project" value="UniProtKB-SubCell"/>
</dbReference>
<dbReference type="AlphaFoldDB" id="A0A813PN65"/>
<keyword evidence="9" id="KW-0496">Mitochondrion</keyword>
<keyword evidence="7" id="KW-0999">Mitochondrion inner membrane</keyword>
<keyword evidence="5" id="KW-0813">Transport</keyword>
<evidence type="ECO:0000256" key="5">
    <source>
        <dbReference type="ARBA" id="ARBA00022448"/>
    </source>
</evidence>
<evidence type="ECO:0000256" key="1">
    <source>
        <dbReference type="ARBA" id="ARBA00003195"/>
    </source>
</evidence>
<dbReference type="GO" id="GO:0022904">
    <property type="term" value="P:respiratory electron transport chain"/>
    <property type="evidence" value="ECO:0007669"/>
    <property type="project" value="InterPro"/>
</dbReference>
<keyword evidence="10" id="KW-0472">Membrane</keyword>
<keyword evidence="8" id="KW-0249">Electron transport</keyword>
<dbReference type="PANTHER" id="PTHR12653">
    <property type="entry name" value="NADH-UBIQUINONE OXIDOREDUCTASE 13 KD-B SUBUNIT"/>
    <property type="match status" value="1"/>
</dbReference>
<evidence type="ECO:0000256" key="6">
    <source>
        <dbReference type="ARBA" id="ARBA00022660"/>
    </source>
</evidence>
<comment type="similarity">
    <text evidence="3">Belongs to the complex I NDUFA5 subunit family.</text>
</comment>
<sequence>MASKVLKESTRLAGLAVSKNPHHSLTVLYEKLLKTLDKMPENAVYRQQTKQLVEDRFKLVKSIQDPQELEKKINCGQIEEVIKQAEYELILSRKMLEWKPWEPLISQAPKDQWKWPMA</sequence>
<comment type="function">
    <text evidence="1">Accessory subunit of the mitochondrial membrane respiratory chain NADH dehydrogenase (Complex I), that is believed not to be involved in catalysis. Complex I functions in the transfer of electrons from NADH to the respiratory chain. The immediate electron acceptor for the enzyme is believed to be ubiquinone.</text>
</comment>
<reference evidence="11" key="1">
    <citation type="submission" date="2021-02" db="EMBL/GenBank/DDBJ databases">
        <authorList>
            <person name="Nowell W R."/>
        </authorList>
    </citation>
    <scope>NUCLEOTIDE SEQUENCE</scope>
    <source>
        <strain evidence="11">Ploen Becks lab</strain>
    </source>
</reference>
<dbReference type="InterPro" id="IPR006806">
    <property type="entry name" value="NDUFA5"/>
</dbReference>
<evidence type="ECO:0000256" key="8">
    <source>
        <dbReference type="ARBA" id="ARBA00022982"/>
    </source>
</evidence>
<keyword evidence="6" id="KW-0679">Respiratory chain</keyword>
<dbReference type="Pfam" id="PF04716">
    <property type="entry name" value="ETC_C1_NDUFA5"/>
    <property type="match status" value="1"/>
</dbReference>
<comment type="caution">
    <text evidence="11">The sequence shown here is derived from an EMBL/GenBank/DDBJ whole genome shotgun (WGS) entry which is preliminary data.</text>
</comment>
<comment type="subcellular location">
    <subcellularLocation>
        <location evidence="2">Mitochondrion inner membrane</location>
        <topology evidence="2">Peripheral membrane protein</topology>
        <orientation evidence="2">Matrix side</orientation>
    </subcellularLocation>
</comment>
<evidence type="ECO:0000256" key="9">
    <source>
        <dbReference type="ARBA" id="ARBA00023128"/>
    </source>
</evidence>
<evidence type="ECO:0000256" key="4">
    <source>
        <dbReference type="ARBA" id="ARBA00011533"/>
    </source>
</evidence>
<dbReference type="EMBL" id="CAJNOC010000398">
    <property type="protein sequence ID" value="CAF0755869.1"/>
    <property type="molecule type" value="Genomic_DNA"/>
</dbReference>
<dbReference type="Proteomes" id="UP000663879">
    <property type="component" value="Unassembled WGS sequence"/>
</dbReference>
<accession>A0A813PN65</accession>
<proteinExistence type="inferred from homology"/>
<evidence type="ECO:0000256" key="2">
    <source>
        <dbReference type="ARBA" id="ARBA00004443"/>
    </source>
</evidence>
<dbReference type="OrthoDB" id="286811at2759"/>